<evidence type="ECO:0000256" key="2">
    <source>
        <dbReference type="PIRSR" id="PIRSR640198-2"/>
    </source>
</evidence>
<dbReference type="Proteomes" id="UP000182237">
    <property type="component" value="Chromosome I"/>
</dbReference>
<dbReference type="InterPro" id="IPR036597">
    <property type="entry name" value="Fido-like_dom_sf"/>
</dbReference>
<dbReference type="InterPro" id="IPR003812">
    <property type="entry name" value="Fido"/>
</dbReference>
<proteinExistence type="predicted"/>
<evidence type="ECO:0000313" key="4">
    <source>
        <dbReference type="EMBL" id="SDS73231.1"/>
    </source>
</evidence>
<feature type="domain" description="Fido" evidence="3">
    <location>
        <begin position="93"/>
        <end position="241"/>
    </location>
</feature>
<feature type="binding site" evidence="2">
    <location>
        <begin position="181"/>
        <end position="188"/>
    </location>
    <ligand>
        <name>ATP</name>
        <dbReference type="ChEBI" id="CHEBI:30616"/>
    </ligand>
</feature>
<dbReference type="PANTHER" id="PTHR13504">
    <property type="entry name" value="FIDO DOMAIN-CONTAINING PROTEIN DDB_G0283145"/>
    <property type="match status" value="1"/>
</dbReference>
<evidence type="ECO:0000256" key="1">
    <source>
        <dbReference type="PIRSR" id="PIRSR640198-1"/>
    </source>
</evidence>
<sequence length="351" mass="38512">MPAIADAQLDLDADMVSEVEDVTLAVKEFDLYNARHSPLLLRSESLASSQIEHLTSSARRILEAELTDLAGTNARLIVANTRQMQEAAAMDGASTSVLLHMHDVLLRESAPEIAGKLREQPVWIGGHDMYPRDALFVPPHHTHIPALMEDLEAFNRRRDLPILVHAALAHAQFETIHPFADGNGRTGRALVHVLLRQRGLTRETSLPLSAGLLGDLDSYFAALDAYRAGRPAEIIELFVRSALGAVERGTWLATELTILREEWESMLTARGGALVWRLIPLLLQRPVVTSKIVAEELGASQVSARNALDSLEEAGILASAKLDNRTRAWRAVEVLALLDGFATRTGHRQAP</sequence>
<dbReference type="PROSITE" id="PS51459">
    <property type="entry name" value="FIDO"/>
    <property type="match status" value="1"/>
</dbReference>
<organism evidence="4 5">
    <name type="scientific">Corynebacterium timonense</name>
    <dbReference type="NCBI Taxonomy" id="441500"/>
    <lineage>
        <taxon>Bacteria</taxon>
        <taxon>Bacillati</taxon>
        <taxon>Actinomycetota</taxon>
        <taxon>Actinomycetes</taxon>
        <taxon>Mycobacteriales</taxon>
        <taxon>Corynebacteriaceae</taxon>
        <taxon>Corynebacterium</taxon>
    </lineage>
</organism>
<reference evidence="4 5" key="1">
    <citation type="submission" date="2016-10" db="EMBL/GenBank/DDBJ databases">
        <authorList>
            <person name="de Groot N.N."/>
        </authorList>
    </citation>
    <scope>NUCLEOTIDE SEQUENCE [LARGE SCALE GENOMIC DNA]</scope>
    <source>
        <strain evidence="4 5">DSM 45434</strain>
    </source>
</reference>
<keyword evidence="5" id="KW-1185">Reference proteome</keyword>
<dbReference type="Pfam" id="PF02661">
    <property type="entry name" value="Fic"/>
    <property type="match status" value="1"/>
</dbReference>
<dbReference type="EMBL" id="LT629765">
    <property type="protein sequence ID" value="SDS73231.1"/>
    <property type="molecule type" value="Genomic_DNA"/>
</dbReference>
<dbReference type="Gene3D" id="1.10.3290.10">
    <property type="entry name" value="Fido-like domain"/>
    <property type="match status" value="1"/>
</dbReference>
<dbReference type="eggNOG" id="COG3177">
    <property type="taxonomic scope" value="Bacteria"/>
</dbReference>
<dbReference type="GO" id="GO:0005524">
    <property type="term" value="F:ATP binding"/>
    <property type="evidence" value="ECO:0007669"/>
    <property type="project" value="UniProtKB-KW"/>
</dbReference>
<keyword evidence="2" id="KW-0547">Nucleotide-binding</keyword>
<evidence type="ECO:0000259" key="3">
    <source>
        <dbReference type="PROSITE" id="PS51459"/>
    </source>
</evidence>
<dbReference type="InterPro" id="IPR040198">
    <property type="entry name" value="Fido_containing"/>
</dbReference>
<dbReference type="PANTHER" id="PTHR13504:SF38">
    <property type="entry name" value="FIDO DOMAIN-CONTAINING PROTEIN"/>
    <property type="match status" value="1"/>
</dbReference>
<feature type="active site" evidence="1">
    <location>
        <position position="177"/>
    </location>
</feature>
<dbReference type="STRING" id="1203190.GCA_000312345_00673"/>
<keyword evidence="2" id="KW-0067">ATP-binding</keyword>
<dbReference type="AlphaFoldDB" id="A0A1H1ULQ7"/>
<name>A0A1H1ULQ7_9CORY</name>
<dbReference type="SUPFAM" id="SSF140931">
    <property type="entry name" value="Fic-like"/>
    <property type="match status" value="1"/>
</dbReference>
<accession>A0A1H1ULQ7</accession>
<gene>
    <name evidence="4" type="ORF">SAMN04488539_2270</name>
</gene>
<evidence type="ECO:0000313" key="5">
    <source>
        <dbReference type="Proteomes" id="UP000182237"/>
    </source>
</evidence>
<protein>
    <submittedName>
        <fullName evidence="4">Fic family protein</fullName>
    </submittedName>
</protein>